<keyword evidence="5" id="KW-0732">Signal</keyword>
<dbReference type="PANTHER" id="PTHR47234:SF2">
    <property type="entry name" value="TONB-DEPENDENT RECEPTOR"/>
    <property type="match status" value="1"/>
</dbReference>
<dbReference type="InterPro" id="IPR012910">
    <property type="entry name" value="Plug_dom"/>
</dbReference>
<evidence type="ECO:0000256" key="5">
    <source>
        <dbReference type="SAM" id="SignalP"/>
    </source>
</evidence>
<name>A0ABY5TSG6_9GAMM</name>
<dbReference type="Proteomes" id="UP001059934">
    <property type="component" value="Chromosome"/>
</dbReference>
<keyword evidence="9" id="KW-1185">Reference proteome</keyword>
<evidence type="ECO:0000313" key="8">
    <source>
        <dbReference type="EMBL" id="UVW35441.1"/>
    </source>
</evidence>
<keyword evidence="8" id="KW-0675">Receptor</keyword>
<keyword evidence="3" id="KW-0998">Cell outer membrane</keyword>
<dbReference type="InterPro" id="IPR037066">
    <property type="entry name" value="Plug_dom_sf"/>
</dbReference>
<dbReference type="Gene3D" id="2.170.130.10">
    <property type="entry name" value="TonB-dependent receptor, plug domain"/>
    <property type="match status" value="1"/>
</dbReference>
<evidence type="ECO:0000256" key="4">
    <source>
        <dbReference type="RuleBase" id="RU003357"/>
    </source>
</evidence>
<feature type="signal peptide" evidence="5">
    <location>
        <begin position="1"/>
        <end position="28"/>
    </location>
</feature>
<protein>
    <submittedName>
        <fullName evidence="8">TonB-dependent receptor</fullName>
    </submittedName>
</protein>
<comment type="similarity">
    <text evidence="4">Belongs to the TonB-dependent receptor family.</text>
</comment>
<comment type="subcellular location">
    <subcellularLocation>
        <location evidence="1 4">Cell outer membrane</location>
    </subcellularLocation>
</comment>
<gene>
    <name evidence="8" type="ORF">NYF23_02240</name>
</gene>
<evidence type="ECO:0000313" key="9">
    <source>
        <dbReference type="Proteomes" id="UP001059934"/>
    </source>
</evidence>
<dbReference type="Pfam" id="PF07715">
    <property type="entry name" value="Plug"/>
    <property type="match status" value="1"/>
</dbReference>
<accession>A0ABY5TSG6</accession>
<reference evidence="8" key="1">
    <citation type="submission" date="2022-08" db="EMBL/GenBank/DDBJ databases">
        <title>Catabolic pathway analysis in culturable SAR92 clade bacteria reveals their overlooked roles in DMSP degradation in coastal seas.</title>
        <authorList>
            <person name="He X."/>
            <person name="Zhang X."/>
            <person name="Zhang Y."/>
        </authorList>
    </citation>
    <scope>NUCLEOTIDE SEQUENCE</scope>
    <source>
        <strain evidence="8">H455</strain>
    </source>
</reference>
<evidence type="ECO:0000256" key="2">
    <source>
        <dbReference type="ARBA" id="ARBA00023136"/>
    </source>
</evidence>
<organism evidence="8 9">
    <name type="scientific">SAR92 clade bacterium H455</name>
    <dbReference type="NCBI Taxonomy" id="2974818"/>
    <lineage>
        <taxon>Bacteria</taxon>
        <taxon>Pseudomonadati</taxon>
        <taxon>Pseudomonadota</taxon>
        <taxon>Gammaproteobacteria</taxon>
        <taxon>Cellvibrionales</taxon>
        <taxon>Porticoccaceae</taxon>
        <taxon>SAR92 clade</taxon>
    </lineage>
</organism>
<evidence type="ECO:0000256" key="3">
    <source>
        <dbReference type="ARBA" id="ARBA00023237"/>
    </source>
</evidence>
<evidence type="ECO:0000259" key="6">
    <source>
        <dbReference type="Pfam" id="PF00593"/>
    </source>
</evidence>
<sequence length="1054" mass="114794">MFKINNLHVAAMSATLISSLSASSLTLAQEIESQSTLEEVVVVGSQIKGASISGALPVSVFSIEDIEAIGIESGDDLLANIAEMGRNEFNEAGSTSGSINSSRGDIGAYNLRNLGVGNTLVMLNGRRLVNDPGYQSEAIGGGFTPVSTVNSNLVPTFGLQQVEILRDGASAIYGADAGVVNNVTRKDFDGLTMSARQREYGNDLQAKDSSFSLQFGKDMNEGRTNFSMSYAFVDKEGMRASEDSRWAMGDLRSLIPEGSAHADNAFFDNTSSQGLLGQFDMIESSSRVPSALRDYVDSSGEFQVLALDDARCAASEDDVTDVYDTGYGTCIVSDSSTNSTPRWNKNTQSWVRGDTERHNLFMSFNHELANGISLYNEAAYYKSSYYAERNASSQYPFKLRISAASYYNPLRSSASLAADFDPDAELYIDNYRFAEKPRTVNVDKKTYRFLQGVSGSFDNWNYDGALVISKAESRDVNGNRVDLQLMQNALFDTTVAGYNFLCDPRIADCSTNLEQALTTISKTGTSDLKMIDFKLSTPELFSTSAGAAAFLVGVEYREESYTDDRDELSDGTIQFQHLLVSGTCQLGDSSTGAMLDKADLAARCTPEDYTFPYTTSVAGGTPTADSSGERDTTSVFLELDMPLSDSISTQLAVRYEDTSDFGSEVVGKFAIGWNVSDSLLLRASASTAFRAPNLVAMNQPYLQRFNSDQSDWSKTFTENDSGQLSNWIYRRALGLQDLEAETSENISFGLVFEPIENLTMTADFYQITKESGIGNLGTTNETALDFLTRYRDAEANGFAAFADAEAALAVCNNLAASQYNARVIRNDADADDWDSMGSAAQSLGLCPLGDISRVESNYENLAERTVEGLDIGVYYEFDTEIGQFSTRYQGSFTTKLEQLAKPGTDADILNQAVNSGEMSAAVEMLGGSSIATVNINGYNDILGTDGNFEDKHTARISWRKASWSASLTALRVGEFSQSKLTLADGTEYMIDAMTTFNVAASYRFDLNDIKMKVTLGSTNITDERAPLASDNYGYYSDVHNDYGRSIYLDVKATF</sequence>
<dbReference type="EMBL" id="CP103416">
    <property type="protein sequence ID" value="UVW35441.1"/>
    <property type="molecule type" value="Genomic_DNA"/>
</dbReference>
<evidence type="ECO:0000256" key="1">
    <source>
        <dbReference type="ARBA" id="ARBA00004442"/>
    </source>
</evidence>
<keyword evidence="2 4" id="KW-0472">Membrane</keyword>
<feature type="domain" description="TonB-dependent receptor-like beta-barrel" evidence="6">
    <location>
        <begin position="565"/>
        <end position="1019"/>
    </location>
</feature>
<evidence type="ECO:0000259" key="7">
    <source>
        <dbReference type="Pfam" id="PF07715"/>
    </source>
</evidence>
<keyword evidence="4" id="KW-0798">TonB box</keyword>
<feature type="domain" description="TonB-dependent receptor plug" evidence="7">
    <location>
        <begin position="57"/>
        <end position="177"/>
    </location>
</feature>
<proteinExistence type="inferred from homology"/>
<dbReference type="PANTHER" id="PTHR47234">
    <property type="match status" value="1"/>
</dbReference>
<dbReference type="SUPFAM" id="SSF56935">
    <property type="entry name" value="Porins"/>
    <property type="match status" value="1"/>
</dbReference>
<dbReference type="InterPro" id="IPR036942">
    <property type="entry name" value="Beta-barrel_TonB_sf"/>
</dbReference>
<dbReference type="InterPro" id="IPR000531">
    <property type="entry name" value="Beta-barrel_TonB"/>
</dbReference>
<dbReference type="Pfam" id="PF00593">
    <property type="entry name" value="TonB_dep_Rec_b-barrel"/>
    <property type="match status" value="1"/>
</dbReference>
<feature type="chain" id="PRO_5047469503" evidence="5">
    <location>
        <begin position="29"/>
        <end position="1054"/>
    </location>
</feature>
<dbReference type="Gene3D" id="2.40.170.20">
    <property type="entry name" value="TonB-dependent receptor, beta-barrel domain"/>
    <property type="match status" value="1"/>
</dbReference>